<name>H8I5U0_METCZ</name>
<dbReference type="STRING" id="1041930.Mtc_1002"/>
<organism evidence="2 3">
    <name type="scientific">Methanocella conradii (strain DSM 24694 / JCM 17849 / CGMCC 1.5162 / HZ254)</name>
    <dbReference type="NCBI Taxonomy" id="1041930"/>
    <lineage>
        <taxon>Archaea</taxon>
        <taxon>Methanobacteriati</taxon>
        <taxon>Methanobacteriota</taxon>
        <taxon>Stenosarchaea group</taxon>
        <taxon>Methanomicrobia</taxon>
        <taxon>Methanocellales</taxon>
        <taxon>Methanocellaceae</taxon>
        <taxon>Methanocella</taxon>
    </lineage>
</organism>
<evidence type="ECO:0000256" key="1">
    <source>
        <dbReference type="SAM" id="Phobius"/>
    </source>
</evidence>
<keyword evidence="1" id="KW-1133">Transmembrane helix</keyword>
<dbReference type="EMBL" id="CP003243">
    <property type="protein sequence ID" value="AFC99757.1"/>
    <property type="molecule type" value="Genomic_DNA"/>
</dbReference>
<dbReference type="KEGG" id="mez:Mtc_1002"/>
<feature type="transmembrane region" description="Helical" evidence="1">
    <location>
        <begin position="6"/>
        <end position="31"/>
    </location>
</feature>
<sequence length="205" mass="21685">MEDRSLLSMAAIAVVGLVVLAALLAAGYMLVSVIFGPSSYDTAQQPTFIPAAPTSTPYATVPTGQFIPGGSQPGGYPAVPTPVQPVVKRAEFVDGGTDKDTYKGGDTAIAYIIIKNTGTVPIDEAKLHVSVARFLTVAYMSFKSSDTPLTGLGVQPGETKKVEYSIAIPDNYNGISTAGKYKITVDVYVWDTKIGAFEKEIEIKQ</sequence>
<dbReference type="Proteomes" id="UP000005233">
    <property type="component" value="Chromosome"/>
</dbReference>
<gene>
    <name evidence="2" type="ordered locus">Mtc_1002</name>
</gene>
<keyword evidence="1" id="KW-0472">Membrane</keyword>
<dbReference type="GeneID" id="11971125"/>
<proteinExistence type="predicted"/>
<keyword evidence="3" id="KW-1185">Reference proteome</keyword>
<reference evidence="2 3" key="1">
    <citation type="journal article" date="2012" name="J. Bacteriol.">
        <title>Complete genome sequence of a thermophilic methanogen, Methanocella conradii HZ254, isolated from Chinese rice field soil.</title>
        <authorList>
            <person name="Lu Z."/>
            <person name="Lu Y."/>
        </authorList>
    </citation>
    <scope>NUCLEOTIDE SEQUENCE [LARGE SCALE GENOMIC DNA]</scope>
    <source>
        <strain evidence="3">DSM 24694 / JCM 17849 / CGMCC 1.5162 / HZ254</strain>
    </source>
</reference>
<keyword evidence="1" id="KW-0812">Transmembrane</keyword>
<accession>H8I5U0</accession>
<dbReference type="AlphaFoldDB" id="H8I5U0"/>
<dbReference type="HOGENOM" id="CLU_1335048_0_0_2"/>
<dbReference type="RefSeq" id="WP_014405595.1">
    <property type="nucleotide sequence ID" value="NC_017034.1"/>
</dbReference>
<dbReference type="eggNOG" id="arCOG11013">
    <property type="taxonomic scope" value="Archaea"/>
</dbReference>
<protein>
    <submittedName>
        <fullName evidence="2">Uncharacterized protein</fullName>
    </submittedName>
</protein>
<evidence type="ECO:0000313" key="3">
    <source>
        <dbReference type="Proteomes" id="UP000005233"/>
    </source>
</evidence>
<dbReference type="OrthoDB" id="383885at2157"/>
<evidence type="ECO:0000313" key="2">
    <source>
        <dbReference type="EMBL" id="AFC99757.1"/>
    </source>
</evidence>